<evidence type="ECO:0000313" key="3">
    <source>
        <dbReference type="Proteomes" id="UP001596052"/>
    </source>
</evidence>
<proteinExistence type="predicted"/>
<dbReference type="Gene3D" id="2.40.33.20">
    <property type="entry name" value="PK beta-barrel domain-like"/>
    <property type="match status" value="1"/>
</dbReference>
<sequence length="151" mass="16857">MQILHIFISPEHIYVGHHGLPPGTTPMTEVPEVECVTGKGLRGDRYFGWKEDFKGQVTFFEHEQYERLCEQFSVMGVPPSAFRRNIITKGIDLNTLIGTEFEVQGVRFLGTQEAAPCHWMNQAFAEGAEAALKGHGGLRAKILSDGILRKS</sequence>
<comment type="caution">
    <text evidence="2">The sequence shown here is derived from an EMBL/GenBank/DDBJ whole genome shotgun (WGS) entry which is preliminary data.</text>
</comment>
<organism evidence="2 3">
    <name type="scientific">Prosthecobacter fluviatilis</name>
    <dbReference type="NCBI Taxonomy" id="445931"/>
    <lineage>
        <taxon>Bacteria</taxon>
        <taxon>Pseudomonadati</taxon>
        <taxon>Verrucomicrobiota</taxon>
        <taxon>Verrucomicrobiia</taxon>
        <taxon>Verrucomicrobiales</taxon>
        <taxon>Verrucomicrobiaceae</taxon>
        <taxon>Prosthecobacter</taxon>
    </lineage>
</organism>
<dbReference type="SUPFAM" id="SSF50800">
    <property type="entry name" value="PK beta-barrel domain-like"/>
    <property type="match status" value="1"/>
</dbReference>
<dbReference type="PANTHER" id="PTHR36930:SF1">
    <property type="entry name" value="MOSC DOMAIN-CONTAINING PROTEIN"/>
    <property type="match status" value="1"/>
</dbReference>
<name>A0ABW0KV80_9BACT</name>
<dbReference type="InterPro" id="IPR052716">
    <property type="entry name" value="MOSC_domain"/>
</dbReference>
<dbReference type="PANTHER" id="PTHR36930">
    <property type="entry name" value="METAL-SULFUR CLUSTER BIOSYNTHESIS PROTEINS YUAD-RELATED"/>
    <property type="match status" value="1"/>
</dbReference>
<gene>
    <name evidence="2" type="ORF">ACFQDI_16125</name>
</gene>
<dbReference type="Pfam" id="PF03473">
    <property type="entry name" value="MOSC"/>
    <property type="match status" value="1"/>
</dbReference>
<protein>
    <submittedName>
        <fullName evidence="2">MOSC domain-containing protein</fullName>
    </submittedName>
</protein>
<dbReference type="InterPro" id="IPR005302">
    <property type="entry name" value="MoCF_Sase_C"/>
</dbReference>
<feature type="domain" description="MOSC" evidence="1">
    <location>
        <begin position="28"/>
        <end position="151"/>
    </location>
</feature>
<accession>A0ABW0KV80</accession>
<keyword evidence="3" id="KW-1185">Reference proteome</keyword>
<dbReference type="InterPro" id="IPR011037">
    <property type="entry name" value="Pyrv_Knase-like_insert_dom_sf"/>
</dbReference>
<dbReference type="Proteomes" id="UP001596052">
    <property type="component" value="Unassembled WGS sequence"/>
</dbReference>
<dbReference type="EMBL" id="JBHSMQ010000005">
    <property type="protein sequence ID" value="MFC5456391.1"/>
    <property type="molecule type" value="Genomic_DNA"/>
</dbReference>
<dbReference type="RefSeq" id="WP_377168580.1">
    <property type="nucleotide sequence ID" value="NZ_JBHSMQ010000005.1"/>
</dbReference>
<evidence type="ECO:0000313" key="2">
    <source>
        <dbReference type="EMBL" id="MFC5456391.1"/>
    </source>
</evidence>
<reference evidence="3" key="1">
    <citation type="journal article" date="2019" name="Int. J. Syst. Evol. Microbiol.">
        <title>The Global Catalogue of Microorganisms (GCM) 10K type strain sequencing project: providing services to taxonomists for standard genome sequencing and annotation.</title>
        <authorList>
            <consortium name="The Broad Institute Genomics Platform"/>
            <consortium name="The Broad Institute Genome Sequencing Center for Infectious Disease"/>
            <person name="Wu L."/>
            <person name="Ma J."/>
        </authorList>
    </citation>
    <scope>NUCLEOTIDE SEQUENCE [LARGE SCALE GENOMIC DNA]</scope>
    <source>
        <strain evidence="3">CGMCC 4.1469</strain>
    </source>
</reference>
<dbReference type="PROSITE" id="PS51340">
    <property type="entry name" value="MOSC"/>
    <property type="match status" value="1"/>
</dbReference>
<evidence type="ECO:0000259" key="1">
    <source>
        <dbReference type="PROSITE" id="PS51340"/>
    </source>
</evidence>